<reference evidence="2" key="1">
    <citation type="submission" date="2025-08" db="UniProtKB">
        <authorList>
            <consortium name="RefSeq"/>
        </authorList>
    </citation>
    <scope>IDENTIFICATION</scope>
</reference>
<dbReference type="PANTHER" id="PTHR31344:SF15">
    <property type="entry name" value="EEIG1_EHBP1 PROTEIN AMINO-TERMINAL DOMAIN PROTEIN"/>
    <property type="match status" value="1"/>
</dbReference>
<proteinExistence type="predicted"/>
<dbReference type="InterPro" id="IPR021827">
    <property type="entry name" value="Nup186/Nup192/Nup205"/>
</dbReference>
<gene>
    <name evidence="2" type="primary">LOC110747140</name>
</gene>
<dbReference type="PANTHER" id="PTHR31344">
    <property type="entry name" value="NUCLEAR PORE COMPLEX PROTEIN NUP205"/>
    <property type="match status" value="1"/>
</dbReference>
<accession>A0A6P5RK04</accession>
<evidence type="ECO:0000313" key="2">
    <source>
        <dbReference type="RefSeq" id="XP_021803032.1"/>
    </source>
</evidence>
<dbReference type="Proteomes" id="UP000515124">
    <property type="component" value="Unplaced"/>
</dbReference>
<sequence length="236" mass="26155">MLSFVMKGVLTFALFMSYGYKIGNWSRWLTDLFGMDDDDDSLEDVNDDDDNDERQDKSFKSFHLLNALSDLMMLPKDLLLSKSIRKEVCPAFAAPLIKRILDTFVPDEFCTDPIPGVVLEALESEDTLEVGEEAVTNVPCTGAGTVYLPPSKTSVASIIGEVGGQSQLRRSGSSVLRKSYTSDDELDELNSPLASIFIDSSRSSPVATKLSWVSKGNSQQNATRYELLRDVWMNSE</sequence>
<dbReference type="KEGG" id="pavi:110747140"/>
<keyword evidence="1" id="KW-1185">Reference proteome</keyword>
<name>A0A6P5RK04_PRUAV</name>
<protein>
    <submittedName>
        <fullName evidence="2">Uncharacterized protein LOC110747140</fullName>
    </submittedName>
</protein>
<dbReference type="AlphaFoldDB" id="A0A6P5RK04"/>
<organism evidence="1 2">
    <name type="scientific">Prunus avium</name>
    <name type="common">Cherry</name>
    <name type="synonym">Cerasus avium</name>
    <dbReference type="NCBI Taxonomy" id="42229"/>
    <lineage>
        <taxon>Eukaryota</taxon>
        <taxon>Viridiplantae</taxon>
        <taxon>Streptophyta</taxon>
        <taxon>Embryophyta</taxon>
        <taxon>Tracheophyta</taxon>
        <taxon>Spermatophyta</taxon>
        <taxon>Magnoliopsida</taxon>
        <taxon>eudicotyledons</taxon>
        <taxon>Gunneridae</taxon>
        <taxon>Pentapetalae</taxon>
        <taxon>rosids</taxon>
        <taxon>fabids</taxon>
        <taxon>Rosales</taxon>
        <taxon>Rosaceae</taxon>
        <taxon>Amygdaloideae</taxon>
        <taxon>Amygdaleae</taxon>
        <taxon>Prunus</taxon>
    </lineage>
</organism>
<dbReference type="Gramene" id="Pav_sc0009852.1_g010.1.mk:mrna">
    <property type="protein sequence ID" value="Pav_sc0009852.1_g010.1.mk:mrna"/>
    <property type="gene ID" value="Pav_sc0009852.1_g010.1.mk"/>
</dbReference>
<dbReference type="GO" id="GO:0005643">
    <property type="term" value="C:nuclear pore"/>
    <property type="evidence" value="ECO:0007669"/>
    <property type="project" value="InterPro"/>
</dbReference>
<evidence type="ECO:0000313" key="1">
    <source>
        <dbReference type="Proteomes" id="UP000515124"/>
    </source>
</evidence>
<dbReference type="GeneID" id="110747140"/>
<dbReference type="RefSeq" id="XP_021803032.1">
    <property type="nucleotide sequence ID" value="XM_021947340.1"/>
</dbReference>